<dbReference type="AlphaFoldDB" id="F9WJU3"/>
<name>F9WJU3_TRYCI</name>
<dbReference type="EMBL" id="CAEQ01002772">
    <property type="protein sequence ID" value="CCD17601.1"/>
    <property type="molecule type" value="Genomic_DNA"/>
</dbReference>
<accession>F9WJU3</accession>
<protein>
    <submittedName>
        <fullName evidence="1">WGS project CAEQ00000000 data, annotated contig 952</fullName>
    </submittedName>
</protein>
<evidence type="ECO:0000313" key="2">
    <source>
        <dbReference type="Proteomes" id="UP000000702"/>
    </source>
</evidence>
<reference evidence="2" key="1">
    <citation type="submission" date="2011-07" db="EMBL/GenBank/DDBJ databases">
        <title>Divergent evolution of antigenic variation in African trypanosomes.</title>
        <authorList>
            <person name="Jackson A.P."/>
            <person name="Berry A."/>
            <person name="Allison H.C."/>
            <person name="Burton P."/>
            <person name="Anderson J."/>
            <person name="Aslett M."/>
            <person name="Brown R."/>
            <person name="Corton N."/>
            <person name="Harris D."/>
            <person name="Hauser H."/>
            <person name="Gamble J."/>
            <person name="Gilderthorp R."/>
            <person name="McQuillan J."/>
            <person name="Quail M.A."/>
            <person name="Sanders M."/>
            <person name="Van Tonder A."/>
            <person name="Ginger M.L."/>
            <person name="Donelson J.E."/>
            <person name="Field M.C."/>
            <person name="Barry J.D."/>
            <person name="Berriman M."/>
            <person name="Hertz-Fowler C."/>
        </authorList>
    </citation>
    <scope>NUCLEOTIDE SEQUENCE [LARGE SCALE GENOMIC DNA]</scope>
    <source>
        <strain evidence="2">IL3000</strain>
    </source>
</reference>
<dbReference type="Proteomes" id="UP000000702">
    <property type="component" value="Unassembled WGS sequence"/>
</dbReference>
<keyword evidence="2" id="KW-1185">Reference proteome</keyword>
<comment type="caution">
    <text evidence="1">The sequence shown here is derived from an EMBL/GenBank/DDBJ whole genome shotgun (WGS) entry which is preliminary data.</text>
</comment>
<sequence length="166" mass="18122">MQDQRVSGFTCVYFPAFYFPQPKTRCISYDANLMRAMRKPITKQNQVGRNKLTNGRCGPKTHLPLPSIFAEGLHFYPSPPSRSYRSCSNCYHSAAAAEHSSCDAPPGDPSDTSSHIPYVLHITSRICSFLLLFGLAPLSRSPRDSVDFAAGGNTAAPKPGDLAVQV</sequence>
<proteinExistence type="predicted"/>
<dbReference type="VEuPathDB" id="TriTrypDB:TcIL3000_0_24080"/>
<organism evidence="1 2">
    <name type="scientific">Trypanosoma congolense (strain IL3000)</name>
    <dbReference type="NCBI Taxonomy" id="1068625"/>
    <lineage>
        <taxon>Eukaryota</taxon>
        <taxon>Discoba</taxon>
        <taxon>Euglenozoa</taxon>
        <taxon>Kinetoplastea</taxon>
        <taxon>Metakinetoplastina</taxon>
        <taxon>Trypanosomatida</taxon>
        <taxon>Trypanosomatidae</taxon>
        <taxon>Trypanosoma</taxon>
        <taxon>Nannomonas</taxon>
    </lineage>
</organism>
<gene>
    <name evidence="1" type="ORF">TCIL3000_0_24080</name>
</gene>
<feature type="non-terminal residue" evidence="1">
    <location>
        <position position="166"/>
    </location>
</feature>
<reference evidence="1 2" key="2">
    <citation type="journal article" date="2012" name="Proc. Natl. Acad. Sci. U.S.A.">
        <title>Antigenic diversity is generated by distinct evolutionary mechanisms in African trypanosome species.</title>
        <authorList>
            <person name="Jackson A.P."/>
            <person name="Berry A."/>
            <person name="Aslett M."/>
            <person name="Allison H.C."/>
            <person name="Burton P."/>
            <person name="Vavrova-Anderson J."/>
            <person name="Brown R."/>
            <person name="Browne H."/>
            <person name="Corton N."/>
            <person name="Hauser H."/>
            <person name="Gamble J."/>
            <person name="Gilderthorp R."/>
            <person name="Marcello L."/>
            <person name="McQuillan J."/>
            <person name="Otto T.D."/>
            <person name="Quail M.A."/>
            <person name="Sanders M.J."/>
            <person name="van Tonder A."/>
            <person name="Ginger M.L."/>
            <person name="Field M.C."/>
            <person name="Barry J.D."/>
            <person name="Hertz-Fowler C."/>
            <person name="Berriman M."/>
        </authorList>
    </citation>
    <scope>NUCLEOTIDE SEQUENCE [LARGE SCALE GENOMIC DNA]</scope>
    <source>
        <strain evidence="1 2">IL3000</strain>
    </source>
</reference>
<evidence type="ECO:0000313" key="1">
    <source>
        <dbReference type="EMBL" id="CCD17601.1"/>
    </source>
</evidence>